<dbReference type="Pfam" id="PF13581">
    <property type="entry name" value="HATPase_c_2"/>
    <property type="match status" value="1"/>
</dbReference>
<dbReference type="InterPro" id="IPR050267">
    <property type="entry name" value="Anti-sigma-factor_SerPK"/>
</dbReference>
<dbReference type="AlphaFoldDB" id="A0AAJ1TNC9"/>
<sequence>MTKFRPPDRSEPEPPPGDETRAVVDIRAQDDILRARQASRGAAAAIGFGTVDQTRLATVVSELTRNALIYAGGGACRVLTRLTARERSIVIEVEDSGPGIANVAGALTRGYSTGGGLGLGLAAVHKLMDDLTIETCPGHTLVRAGMTRRR</sequence>
<dbReference type="SMART" id="SM00387">
    <property type="entry name" value="HATPase_c"/>
    <property type="match status" value="1"/>
</dbReference>
<reference evidence="4" key="1">
    <citation type="submission" date="2023-07" db="EMBL/GenBank/DDBJ databases">
        <title>Genomic Encyclopedia of Type Strains, Phase IV (KMG-IV): sequencing the most valuable type-strain genomes for metagenomic binning, comparative biology and taxonomic classification.</title>
        <authorList>
            <person name="Goeker M."/>
        </authorList>
    </citation>
    <scope>NUCLEOTIDE SEQUENCE</scope>
    <source>
        <strain evidence="4">DSM 19569</strain>
    </source>
</reference>
<dbReference type="PANTHER" id="PTHR35526">
    <property type="entry name" value="ANTI-SIGMA-F FACTOR RSBW-RELATED"/>
    <property type="match status" value="1"/>
</dbReference>
<name>A0AAJ1TNC9_9HYPH</name>
<dbReference type="EC" id="2.7.11.1" evidence="4"/>
<organism evidence="4 5">
    <name type="scientific">Methylobacterium brachiatum</name>
    <dbReference type="NCBI Taxonomy" id="269660"/>
    <lineage>
        <taxon>Bacteria</taxon>
        <taxon>Pseudomonadati</taxon>
        <taxon>Pseudomonadota</taxon>
        <taxon>Alphaproteobacteria</taxon>
        <taxon>Hyphomicrobiales</taxon>
        <taxon>Methylobacteriaceae</taxon>
        <taxon>Methylobacterium</taxon>
    </lineage>
</organism>
<protein>
    <submittedName>
        <fullName evidence="4">Serine/threonine-protein kinase RsbT</fullName>
        <ecNumber evidence="4">2.7.11.1</ecNumber>
    </submittedName>
</protein>
<dbReference type="InterPro" id="IPR036890">
    <property type="entry name" value="HATPase_C_sf"/>
</dbReference>
<dbReference type="Proteomes" id="UP001223420">
    <property type="component" value="Unassembled WGS sequence"/>
</dbReference>
<evidence type="ECO:0000313" key="4">
    <source>
        <dbReference type="EMBL" id="MDQ0544006.1"/>
    </source>
</evidence>
<dbReference type="RefSeq" id="WP_230366448.1">
    <property type="nucleotide sequence ID" value="NZ_JAJALK010000005.1"/>
</dbReference>
<evidence type="ECO:0000256" key="2">
    <source>
        <dbReference type="SAM" id="MobiDB-lite"/>
    </source>
</evidence>
<dbReference type="EMBL" id="JAUSWL010000004">
    <property type="protein sequence ID" value="MDQ0544006.1"/>
    <property type="molecule type" value="Genomic_DNA"/>
</dbReference>
<evidence type="ECO:0000256" key="1">
    <source>
        <dbReference type="ARBA" id="ARBA00022527"/>
    </source>
</evidence>
<keyword evidence="1" id="KW-0723">Serine/threonine-protein kinase</keyword>
<comment type="caution">
    <text evidence="4">The sequence shown here is derived from an EMBL/GenBank/DDBJ whole genome shotgun (WGS) entry which is preliminary data.</text>
</comment>
<dbReference type="InterPro" id="IPR003594">
    <property type="entry name" value="HATPase_dom"/>
</dbReference>
<keyword evidence="4" id="KW-0418">Kinase</keyword>
<dbReference type="SUPFAM" id="SSF55874">
    <property type="entry name" value="ATPase domain of HSP90 chaperone/DNA topoisomerase II/histidine kinase"/>
    <property type="match status" value="1"/>
</dbReference>
<proteinExistence type="predicted"/>
<dbReference type="Gene3D" id="3.30.565.10">
    <property type="entry name" value="Histidine kinase-like ATPase, C-terminal domain"/>
    <property type="match status" value="1"/>
</dbReference>
<feature type="region of interest" description="Disordered" evidence="2">
    <location>
        <begin position="1"/>
        <end position="20"/>
    </location>
</feature>
<evidence type="ECO:0000313" key="5">
    <source>
        <dbReference type="Proteomes" id="UP001223420"/>
    </source>
</evidence>
<feature type="domain" description="Histidine kinase/HSP90-like ATPase" evidence="3">
    <location>
        <begin position="51"/>
        <end position="150"/>
    </location>
</feature>
<dbReference type="PANTHER" id="PTHR35526:SF3">
    <property type="entry name" value="ANTI-SIGMA-F FACTOR RSBW"/>
    <property type="match status" value="1"/>
</dbReference>
<dbReference type="GO" id="GO:0004674">
    <property type="term" value="F:protein serine/threonine kinase activity"/>
    <property type="evidence" value="ECO:0007669"/>
    <property type="project" value="UniProtKB-KW"/>
</dbReference>
<evidence type="ECO:0000259" key="3">
    <source>
        <dbReference type="SMART" id="SM00387"/>
    </source>
</evidence>
<keyword evidence="4" id="KW-0808">Transferase</keyword>
<accession>A0AAJ1TNC9</accession>
<gene>
    <name evidence="4" type="ORF">QO001_002935</name>
</gene>